<proteinExistence type="predicted"/>
<dbReference type="InterPro" id="IPR058240">
    <property type="entry name" value="rSAM_sf"/>
</dbReference>
<dbReference type="CDD" id="cd01335">
    <property type="entry name" value="Radical_SAM"/>
    <property type="match status" value="1"/>
</dbReference>
<dbReference type="InterPro" id="IPR040086">
    <property type="entry name" value="MJ0683-like"/>
</dbReference>
<evidence type="ECO:0000259" key="4">
    <source>
        <dbReference type="SMART" id="SM00729"/>
    </source>
</evidence>
<evidence type="ECO:0000256" key="2">
    <source>
        <dbReference type="ARBA" id="ARBA00023004"/>
    </source>
</evidence>
<dbReference type="InterPro" id="IPR007197">
    <property type="entry name" value="rSAM"/>
</dbReference>
<dbReference type="EMBL" id="DSEU01000038">
    <property type="protein sequence ID" value="HEM66946.1"/>
    <property type="molecule type" value="Genomic_DNA"/>
</dbReference>
<feature type="domain" description="Elp3/MiaA/NifB-like radical SAM core" evidence="4">
    <location>
        <begin position="33"/>
        <end position="249"/>
    </location>
</feature>
<dbReference type="PANTHER" id="PTHR43432">
    <property type="entry name" value="SLR0285 PROTEIN"/>
    <property type="match status" value="1"/>
</dbReference>
<keyword evidence="3" id="KW-0411">Iron-sulfur</keyword>
<evidence type="ECO:0000256" key="3">
    <source>
        <dbReference type="ARBA" id="ARBA00023014"/>
    </source>
</evidence>
<dbReference type="PANTHER" id="PTHR43432:SF3">
    <property type="entry name" value="SLR0285 PROTEIN"/>
    <property type="match status" value="1"/>
</dbReference>
<dbReference type="GO" id="GO:0046872">
    <property type="term" value="F:metal ion binding"/>
    <property type="evidence" value="ECO:0007669"/>
    <property type="project" value="UniProtKB-KW"/>
</dbReference>
<dbReference type="SMART" id="SM00729">
    <property type="entry name" value="Elp3"/>
    <property type="match status" value="1"/>
</dbReference>
<keyword evidence="1" id="KW-0479">Metal-binding</keyword>
<dbReference type="SUPFAM" id="SSF102114">
    <property type="entry name" value="Radical SAM enzymes"/>
    <property type="match status" value="1"/>
</dbReference>
<gene>
    <name evidence="5" type="ORF">ENO26_05185</name>
</gene>
<dbReference type="AlphaFoldDB" id="A0A7J2U2M7"/>
<accession>A0A7J2U2M7</accession>
<dbReference type="Pfam" id="PF04055">
    <property type="entry name" value="Radical_SAM"/>
    <property type="match status" value="1"/>
</dbReference>
<dbReference type="GO" id="GO:0051536">
    <property type="term" value="F:iron-sulfur cluster binding"/>
    <property type="evidence" value="ECO:0007669"/>
    <property type="project" value="UniProtKB-KW"/>
</dbReference>
<dbReference type="Gene3D" id="3.80.30.30">
    <property type="match status" value="1"/>
</dbReference>
<dbReference type="InterPro" id="IPR006638">
    <property type="entry name" value="Elp3/MiaA/NifB-like_rSAM"/>
</dbReference>
<evidence type="ECO:0000256" key="1">
    <source>
        <dbReference type="ARBA" id="ARBA00022723"/>
    </source>
</evidence>
<comment type="caution">
    <text evidence="5">The sequence shown here is derived from an EMBL/GenBank/DDBJ whole genome shotgun (WGS) entry which is preliminary data.</text>
</comment>
<dbReference type="SFLD" id="SFLDG01084">
    <property type="entry name" value="Uncharacterised_Radical_SAM_Su"/>
    <property type="match status" value="1"/>
</dbReference>
<dbReference type="GO" id="GO:0003824">
    <property type="term" value="F:catalytic activity"/>
    <property type="evidence" value="ECO:0007669"/>
    <property type="project" value="InterPro"/>
</dbReference>
<sequence length="329" mass="36815">MASEEHLKIFPKSSRLRVVKPFDPWRSPLCTCPMKWVVHPYTGCAHGCVYCYASNYIPKHSIPRPKKDLVSSILKDLRVLPRGILVELSTSSDPYTYPENDLKLTRRVLQILLESDMRVLITTKSVFILRDLDILSKFRDRVAIAITVTTPSDALSHVLEPGAPPSSERLKAMEILSKHGIAVTLRLDPIIPMVNDDYNEIQSLIKAAARAGALQVTTSMYKAKPLDFRRVYAVTKLLRGSNAAENLKHLYYGDAKSTTIEGYRYLQEGLRLSYVKLVKEVAESEGLAFATCREGFAHLHTPGIACDGSSYTYNLNSSEPMPTSFPPKV</sequence>
<evidence type="ECO:0000313" key="5">
    <source>
        <dbReference type="EMBL" id="HEM66946.1"/>
    </source>
</evidence>
<protein>
    <submittedName>
        <fullName evidence="5">Radical SAM protein</fullName>
    </submittedName>
</protein>
<dbReference type="SFLD" id="SFLDS00029">
    <property type="entry name" value="Radical_SAM"/>
    <property type="match status" value="1"/>
</dbReference>
<organism evidence="5">
    <name type="scientific">Ignisphaera aggregans</name>
    <dbReference type="NCBI Taxonomy" id="334771"/>
    <lineage>
        <taxon>Archaea</taxon>
        <taxon>Thermoproteota</taxon>
        <taxon>Thermoprotei</taxon>
        <taxon>Desulfurococcales</taxon>
        <taxon>Desulfurococcaceae</taxon>
        <taxon>Ignisphaera</taxon>
    </lineage>
</organism>
<reference evidence="5" key="1">
    <citation type="journal article" date="2020" name="mSystems">
        <title>Genome- and Community-Level Interaction Insights into Carbon Utilization and Element Cycling Functions of Hydrothermarchaeota in Hydrothermal Sediment.</title>
        <authorList>
            <person name="Zhou Z."/>
            <person name="Liu Y."/>
            <person name="Xu W."/>
            <person name="Pan J."/>
            <person name="Luo Z.H."/>
            <person name="Li M."/>
        </authorList>
    </citation>
    <scope>NUCLEOTIDE SEQUENCE [LARGE SCALE GENOMIC DNA]</scope>
    <source>
        <strain evidence="5">SpSt-125</strain>
    </source>
</reference>
<name>A0A7J2U2M7_9CREN</name>
<keyword evidence="2" id="KW-0408">Iron</keyword>